<evidence type="ECO:0000256" key="2">
    <source>
        <dbReference type="ARBA" id="ARBA00010663"/>
    </source>
</evidence>
<feature type="transmembrane region" description="Helical" evidence="11">
    <location>
        <begin position="93"/>
        <end position="114"/>
    </location>
</feature>
<keyword evidence="7 11" id="KW-0472">Membrane</keyword>
<dbReference type="AlphaFoldDB" id="A0A834Y006"/>
<keyword evidence="8 10" id="KW-0675">Receptor</keyword>
<evidence type="ECO:0000256" key="5">
    <source>
        <dbReference type="ARBA" id="ARBA00022989"/>
    </source>
</evidence>
<feature type="transmembrane region" description="Helical" evidence="11">
    <location>
        <begin position="182"/>
        <end position="204"/>
    </location>
</feature>
<comment type="similarity">
    <text evidence="2 10">Belongs to the G-protein coupled receptor 1 family.</text>
</comment>
<keyword evidence="5 11" id="KW-1133">Transmembrane helix</keyword>
<evidence type="ECO:0000256" key="6">
    <source>
        <dbReference type="ARBA" id="ARBA00023040"/>
    </source>
</evidence>
<proteinExistence type="inferred from homology"/>
<dbReference type="SUPFAM" id="SSF81321">
    <property type="entry name" value="Family A G protein-coupled receptor-like"/>
    <property type="match status" value="1"/>
</dbReference>
<dbReference type="PROSITE" id="PS50262">
    <property type="entry name" value="G_PROTEIN_RECEP_F1_2"/>
    <property type="match status" value="1"/>
</dbReference>
<evidence type="ECO:0000256" key="7">
    <source>
        <dbReference type="ARBA" id="ARBA00023136"/>
    </source>
</evidence>
<dbReference type="GO" id="GO:0004930">
    <property type="term" value="F:G protein-coupled receptor activity"/>
    <property type="evidence" value="ECO:0007669"/>
    <property type="project" value="UniProtKB-KW"/>
</dbReference>
<dbReference type="GO" id="GO:0005886">
    <property type="term" value="C:plasma membrane"/>
    <property type="evidence" value="ECO:0007669"/>
    <property type="project" value="UniProtKB-SubCell"/>
</dbReference>
<evidence type="ECO:0000256" key="9">
    <source>
        <dbReference type="ARBA" id="ARBA00023224"/>
    </source>
</evidence>
<dbReference type="Pfam" id="PF00001">
    <property type="entry name" value="7tm_1"/>
    <property type="match status" value="1"/>
</dbReference>
<dbReference type="OrthoDB" id="6117944at2759"/>
<evidence type="ECO:0000259" key="12">
    <source>
        <dbReference type="PROSITE" id="PS50262"/>
    </source>
</evidence>
<dbReference type="PRINTS" id="PR00237">
    <property type="entry name" value="GPCRRHODOPSN"/>
</dbReference>
<accession>A0A834Y006</accession>
<evidence type="ECO:0000256" key="4">
    <source>
        <dbReference type="ARBA" id="ARBA00022692"/>
    </source>
</evidence>
<reference evidence="13 14" key="1">
    <citation type="submission" date="2020-08" db="EMBL/GenBank/DDBJ databases">
        <title>Aphidius gifuensis genome sequencing and assembly.</title>
        <authorList>
            <person name="Du Z."/>
        </authorList>
    </citation>
    <scope>NUCLEOTIDE SEQUENCE [LARGE SCALE GENOMIC DNA]</scope>
    <source>
        <strain evidence="13">YNYX2018</strain>
        <tissue evidence="13">Adults</tissue>
    </source>
</reference>
<gene>
    <name evidence="13" type="ORF">HCN44_002364</name>
</gene>
<evidence type="ECO:0000256" key="3">
    <source>
        <dbReference type="ARBA" id="ARBA00022475"/>
    </source>
</evidence>
<keyword evidence="3" id="KW-1003">Cell membrane</keyword>
<protein>
    <recommendedName>
        <fullName evidence="12">G-protein coupled receptors family 1 profile domain-containing protein</fullName>
    </recommendedName>
</protein>
<dbReference type="InterPro" id="IPR017452">
    <property type="entry name" value="GPCR_Rhodpsn_7TM"/>
</dbReference>
<comment type="subcellular location">
    <subcellularLocation>
        <location evidence="1">Cell membrane</location>
        <topology evidence="1">Multi-pass membrane protein</topology>
    </subcellularLocation>
</comment>
<feature type="transmembrane region" description="Helical" evidence="11">
    <location>
        <begin position="54"/>
        <end position="73"/>
    </location>
</feature>
<dbReference type="PANTHER" id="PTHR24228">
    <property type="entry name" value="B2 BRADYKININ RECEPTOR/ANGIOTENSIN II RECEPTOR"/>
    <property type="match status" value="1"/>
</dbReference>
<name>A0A834Y006_APHGI</name>
<keyword evidence="4 10" id="KW-0812">Transmembrane</keyword>
<feature type="transmembrane region" description="Helical" evidence="11">
    <location>
        <begin position="135"/>
        <end position="154"/>
    </location>
</feature>
<feature type="transmembrane region" description="Helical" evidence="11">
    <location>
        <begin position="231"/>
        <end position="249"/>
    </location>
</feature>
<evidence type="ECO:0000256" key="1">
    <source>
        <dbReference type="ARBA" id="ARBA00004651"/>
    </source>
</evidence>
<evidence type="ECO:0000256" key="10">
    <source>
        <dbReference type="RuleBase" id="RU000688"/>
    </source>
</evidence>
<evidence type="ECO:0000256" key="8">
    <source>
        <dbReference type="ARBA" id="ARBA00023170"/>
    </source>
</evidence>
<dbReference type="PANTHER" id="PTHR24228:SF74">
    <property type="entry name" value="G-PROTEIN COUPLED RECEPTORS FAMILY 1 PROFILE DOMAIN-CONTAINING PROTEIN"/>
    <property type="match status" value="1"/>
</dbReference>
<dbReference type="InterPro" id="IPR000276">
    <property type="entry name" value="GPCR_Rhodpsn"/>
</dbReference>
<evidence type="ECO:0000256" key="11">
    <source>
        <dbReference type="SAM" id="Phobius"/>
    </source>
</evidence>
<feature type="domain" description="G-protein coupled receptors family 1 profile" evidence="12">
    <location>
        <begin position="34"/>
        <end position="280"/>
    </location>
</feature>
<keyword evidence="6 10" id="KW-0297">G-protein coupled receptor</keyword>
<feature type="transmembrane region" description="Helical" evidence="11">
    <location>
        <begin position="20"/>
        <end position="42"/>
    </location>
</feature>
<dbReference type="EMBL" id="JACMRX010000001">
    <property type="protein sequence ID" value="KAF7996718.1"/>
    <property type="molecule type" value="Genomic_DNA"/>
</dbReference>
<evidence type="ECO:0000313" key="13">
    <source>
        <dbReference type="EMBL" id="KAF7996718.1"/>
    </source>
</evidence>
<comment type="caution">
    <text evidence="13">The sequence shown here is derived from an EMBL/GenBank/DDBJ whole genome shotgun (WGS) entry which is preliminary data.</text>
</comment>
<keyword evidence="9 10" id="KW-0807">Transducer</keyword>
<keyword evidence="14" id="KW-1185">Reference proteome</keyword>
<dbReference type="Proteomes" id="UP000639338">
    <property type="component" value="Unassembled WGS sequence"/>
</dbReference>
<organism evidence="13 14">
    <name type="scientific">Aphidius gifuensis</name>
    <name type="common">Parasitoid wasp</name>
    <dbReference type="NCBI Taxonomy" id="684658"/>
    <lineage>
        <taxon>Eukaryota</taxon>
        <taxon>Metazoa</taxon>
        <taxon>Ecdysozoa</taxon>
        <taxon>Arthropoda</taxon>
        <taxon>Hexapoda</taxon>
        <taxon>Insecta</taxon>
        <taxon>Pterygota</taxon>
        <taxon>Neoptera</taxon>
        <taxon>Endopterygota</taxon>
        <taxon>Hymenoptera</taxon>
        <taxon>Apocrita</taxon>
        <taxon>Ichneumonoidea</taxon>
        <taxon>Braconidae</taxon>
        <taxon>Aphidiinae</taxon>
        <taxon>Aphidius</taxon>
    </lineage>
</organism>
<dbReference type="PROSITE" id="PS00237">
    <property type="entry name" value="G_PROTEIN_RECEP_F1_1"/>
    <property type="match status" value="1"/>
</dbReference>
<feature type="transmembrane region" description="Helical" evidence="11">
    <location>
        <begin position="269"/>
        <end position="287"/>
    </location>
</feature>
<evidence type="ECO:0000313" key="14">
    <source>
        <dbReference type="Proteomes" id="UP000639338"/>
    </source>
</evidence>
<dbReference type="Gene3D" id="1.20.1070.10">
    <property type="entry name" value="Rhodopsin 7-helix transmembrane proteins"/>
    <property type="match status" value="1"/>
</dbReference>
<sequence length="310" mass="35809">MNITTLRNVTDVDGFVANYAMTIAGLYSVLGVLANLLTIIAFTRQKNLRTNATTLFIINVCISNLIFSSINLPMKVIFYHFKYWIFGDVLCKIYVLLYTIDIFSSWFGIMTVTINRYILICKPEIYGKIYTSRNVKIMIAFIWIIPFFIFAMAFTELYGKVGQSSKSLICTMLRKDGHDIRLISTLASFIIPFTVTSITFLLIYKKVRFNDSTKESNGQENEVNDLSMFKIMLVIFICLLICYLPKPLLAVFDDNRDYPKVNVIGESIYWTHVFTNPIIFFFTGKLYREAYRQMMFSSGKKKTTNNQATM</sequence>